<reference evidence="2" key="1">
    <citation type="submission" date="2020-10" db="EMBL/GenBank/DDBJ databases">
        <authorList>
            <person name="Kikuchi T."/>
        </authorList>
    </citation>
    <scope>NUCLEOTIDE SEQUENCE</scope>
    <source>
        <strain evidence="2">NKZ352</strain>
    </source>
</reference>
<sequence length="345" mass="38949">MGNRMMRKRLAGISRTINRQLDEHAIQSLSASRLRNRMARRVRPTEVFFSSFVYFFLDADHTRIGRVVEFLVTTTGCLLSDPAQKSQSIRLYDRGVTEIRKEALILHSHKATRQETRRPARFQLWRIGSAVFVTNHPQYKARQRSFSESEGARFKGPCAQSAGGRVPLETPQGPDNNLSYRQKGLQADSREARRRRYEECVIPGGVPFQKMSCYAQFGLVLILLLDEKYESVLSRDLLVQLRRLFAEMELWEKSAQLNAFESASNRTSLRASSDSLTGSSSAMQKALEDRLRPESIRISPTASDDWIPISFPAVSSSELPFGADIPPPSIRRTPGKGANIHSAAF</sequence>
<dbReference type="EMBL" id="CAJGYM010000025">
    <property type="protein sequence ID" value="CAD6192129.1"/>
    <property type="molecule type" value="Genomic_DNA"/>
</dbReference>
<evidence type="ECO:0000313" key="3">
    <source>
        <dbReference type="Proteomes" id="UP000835052"/>
    </source>
</evidence>
<protein>
    <submittedName>
        <fullName evidence="2">Uncharacterized protein</fullName>
    </submittedName>
</protein>
<proteinExistence type="predicted"/>
<name>A0A8S1H812_9PELO</name>
<dbReference type="AlphaFoldDB" id="A0A8S1H812"/>
<gene>
    <name evidence="2" type="ORF">CAUJ_LOCUS8048</name>
</gene>
<feature type="region of interest" description="Disordered" evidence="1">
    <location>
        <begin position="322"/>
        <end position="345"/>
    </location>
</feature>
<accession>A0A8S1H812</accession>
<evidence type="ECO:0000256" key="1">
    <source>
        <dbReference type="SAM" id="MobiDB-lite"/>
    </source>
</evidence>
<comment type="caution">
    <text evidence="2">The sequence shown here is derived from an EMBL/GenBank/DDBJ whole genome shotgun (WGS) entry which is preliminary data.</text>
</comment>
<dbReference type="OrthoDB" id="2420415at2759"/>
<keyword evidence="3" id="KW-1185">Reference proteome</keyword>
<feature type="region of interest" description="Disordered" evidence="1">
    <location>
        <begin position="145"/>
        <end position="188"/>
    </location>
</feature>
<evidence type="ECO:0000313" key="2">
    <source>
        <dbReference type="EMBL" id="CAD6192129.1"/>
    </source>
</evidence>
<dbReference type="Proteomes" id="UP000835052">
    <property type="component" value="Unassembled WGS sequence"/>
</dbReference>
<organism evidence="2 3">
    <name type="scientific">Caenorhabditis auriculariae</name>
    <dbReference type="NCBI Taxonomy" id="2777116"/>
    <lineage>
        <taxon>Eukaryota</taxon>
        <taxon>Metazoa</taxon>
        <taxon>Ecdysozoa</taxon>
        <taxon>Nematoda</taxon>
        <taxon>Chromadorea</taxon>
        <taxon>Rhabditida</taxon>
        <taxon>Rhabditina</taxon>
        <taxon>Rhabditomorpha</taxon>
        <taxon>Rhabditoidea</taxon>
        <taxon>Rhabditidae</taxon>
        <taxon>Peloderinae</taxon>
        <taxon>Caenorhabditis</taxon>
    </lineage>
</organism>